<dbReference type="OrthoDB" id="5550464at2759"/>
<evidence type="ECO:0000313" key="4">
    <source>
        <dbReference type="Proteomes" id="UP000799750"/>
    </source>
</evidence>
<keyword evidence="4" id="KW-1185">Reference proteome</keyword>
<accession>A0A6A6QBR4</accession>
<gene>
    <name evidence="3" type="ORF">BU16DRAFT_495037</name>
</gene>
<reference evidence="3" key="1">
    <citation type="journal article" date="2020" name="Stud. Mycol.">
        <title>101 Dothideomycetes genomes: a test case for predicting lifestyles and emergence of pathogens.</title>
        <authorList>
            <person name="Haridas S."/>
            <person name="Albert R."/>
            <person name="Binder M."/>
            <person name="Bloem J."/>
            <person name="Labutti K."/>
            <person name="Salamov A."/>
            <person name="Andreopoulos B."/>
            <person name="Baker S."/>
            <person name="Barry K."/>
            <person name="Bills G."/>
            <person name="Bluhm B."/>
            <person name="Cannon C."/>
            <person name="Castanera R."/>
            <person name="Culley D."/>
            <person name="Daum C."/>
            <person name="Ezra D."/>
            <person name="Gonzalez J."/>
            <person name="Henrissat B."/>
            <person name="Kuo A."/>
            <person name="Liang C."/>
            <person name="Lipzen A."/>
            <person name="Lutzoni F."/>
            <person name="Magnuson J."/>
            <person name="Mondo S."/>
            <person name="Nolan M."/>
            <person name="Ohm R."/>
            <person name="Pangilinan J."/>
            <person name="Park H.-J."/>
            <person name="Ramirez L."/>
            <person name="Alfaro M."/>
            <person name="Sun H."/>
            <person name="Tritt A."/>
            <person name="Yoshinaga Y."/>
            <person name="Zwiers L.-H."/>
            <person name="Turgeon B."/>
            <person name="Goodwin S."/>
            <person name="Spatafora J."/>
            <person name="Crous P."/>
            <person name="Grigoriev I."/>
        </authorList>
    </citation>
    <scope>NUCLEOTIDE SEQUENCE</scope>
    <source>
        <strain evidence="3">CBS 269.34</strain>
    </source>
</reference>
<sequence>MSFTNPFLPSTSRPGHGTVHLALLPPNTPVLQTVTYQYPLKLIAPEPLHLPAHPSHPTTPGPLIHTLFLLTYGGGLVAGDTISLTLTLAPTTRLVLLTQGATKIFKTPSPALVSRQLTHTTLAPASALCYLPDPVQPFADAAVSLSAIYDLESPGGDTPAASLCVLDWVSEGRRARGERWSFHAYRSRNEVWAVDVRTGRRRLLLRDNQVLDRWATGTLSGRAATHPATTHSEELAGRMDGLGVFGTLILRGPVFEGLGEAFMREFEALPRIGGRKWEDDAPSPTKLSALEAQRAARRKQEAGDGVVWSAARVRGFVLVKFGAREVEGARRWVRGMIGSEGSVAREFGEGALLCLK</sequence>
<proteinExistence type="inferred from homology"/>
<dbReference type="Pfam" id="PF01774">
    <property type="entry name" value="UreD"/>
    <property type="match status" value="1"/>
</dbReference>
<evidence type="ECO:0000256" key="2">
    <source>
        <dbReference type="ARBA" id="ARBA00023186"/>
    </source>
</evidence>
<dbReference type="Proteomes" id="UP000799750">
    <property type="component" value="Unassembled WGS sequence"/>
</dbReference>
<organism evidence="3 4">
    <name type="scientific">Lophium mytilinum</name>
    <dbReference type="NCBI Taxonomy" id="390894"/>
    <lineage>
        <taxon>Eukaryota</taxon>
        <taxon>Fungi</taxon>
        <taxon>Dikarya</taxon>
        <taxon>Ascomycota</taxon>
        <taxon>Pezizomycotina</taxon>
        <taxon>Dothideomycetes</taxon>
        <taxon>Pleosporomycetidae</taxon>
        <taxon>Mytilinidiales</taxon>
        <taxon>Mytilinidiaceae</taxon>
        <taxon>Lophium</taxon>
    </lineage>
</organism>
<dbReference type="InterPro" id="IPR002669">
    <property type="entry name" value="UreD"/>
</dbReference>
<comment type="similarity">
    <text evidence="1">Belongs to the UreD family.</text>
</comment>
<evidence type="ECO:0000313" key="3">
    <source>
        <dbReference type="EMBL" id="KAF2489712.1"/>
    </source>
</evidence>
<name>A0A6A6QBR4_9PEZI</name>
<dbReference type="GO" id="GO:0016151">
    <property type="term" value="F:nickel cation binding"/>
    <property type="evidence" value="ECO:0007669"/>
    <property type="project" value="InterPro"/>
</dbReference>
<dbReference type="EMBL" id="MU004198">
    <property type="protein sequence ID" value="KAF2489712.1"/>
    <property type="molecule type" value="Genomic_DNA"/>
</dbReference>
<protein>
    <submittedName>
        <fullName evidence="3">UreD-domain-containing protein</fullName>
    </submittedName>
</protein>
<dbReference type="PANTHER" id="PTHR33643:SF1">
    <property type="entry name" value="UREASE ACCESSORY PROTEIN D"/>
    <property type="match status" value="1"/>
</dbReference>
<dbReference type="AlphaFoldDB" id="A0A6A6QBR4"/>
<dbReference type="HAMAP" id="MF_01384">
    <property type="entry name" value="UreD"/>
    <property type="match status" value="1"/>
</dbReference>
<keyword evidence="2" id="KW-0143">Chaperone</keyword>
<evidence type="ECO:0000256" key="1">
    <source>
        <dbReference type="ARBA" id="ARBA00007177"/>
    </source>
</evidence>
<dbReference type="PANTHER" id="PTHR33643">
    <property type="entry name" value="UREASE ACCESSORY PROTEIN D"/>
    <property type="match status" value="1"/>
</dbReference>